<evidence type="ECO:0000256" key="4">
    <source>
        <dbReference type="ARBA" id="ARBA00012792"/>
    </source>
</evidence>
<dbReference type="GO" id="GO:0009055">
    <property type="term" value="F:electron transfer activity"/>
    <property type="evidence" value="ECO:0007669"/>
    <property type="project" value="TreeGrafter"/>
</dbReference>
<feature type="domain" description="Fumarate reductase/succinate dehydrogenase flavoprotein-like C-terminal" evidence="15">
    <location>
        <begin position="510"/>
        <end position="643"/>
    </location>
</feature>
<keyword evidence="8" id="KW-0274">FAD</keyword>
<dbReference type="InterPro" id="IPR030664">
    <property type="entry name" value="SdhA/FrdA/AprA"/>
</dbReference>
<dbReference type="InterPro" id="IPR015939">
    <property type="entry name" value="Fum_Rdtase/Succ_DH_flav-like_C"/>
</dbReference>
<keyword evidence="17" id="KW-1185">Reference proteome</keyword>
<dbReference type="Pfam" id="PF00890">
    <property type="entry name" value="FAD_binding_2"/>
    <property type="match status" value="1"/>
</dbReference>
<evidence type="ECO:0000256" key="12">
    <source>
        <dbReference type="ARBA" id="ARBA00049220"/>
    </source>
</evidence>
<dbReference type="InterPro" id="IPR036188">
    <property type="entry name" value="FAD/NAD-bd_sf"/>
</dbReference>
<dbReference type="SUPFAM" id="SSF56425">
    <property type="entry name" value="Succinate dehydrogenase/fumarate reductase flavoprotein, catalytic domain"/>
    <property type="match status" value="1"/>
</dbReference>
<dbReference type="PANTHER" id="PTHR11632">
    <property type="entry name" value="SUCCINATE DEHYDROGENASE 2 FLAVOPROTEIN SUBUNIT"/>
    <property type="match status" value="1"/>
</dbReference>
<comment type="caution">
    <text evidence="16">The sequence shown here is derived from an EMBL/GenBank/DDBJ whole genome shotgun (WGS) entry which is preliminary data.</text>
</comment>
<dbReference type="PANTHER" id="PTHR11632:SF53">
    <property type="entry name" value="SUCCINATE DEHYDROGENASE FLAVOPROTEIN SUBUNIT"/>
    <property type="match status" value="1"/>
</dbReference>
<name>A0A6I3KYH2_9NOCA</name>
<evidence type="ECO:0000313" key="17">
    <source>
        <dbReference type="Proteomes" id="UP000432464"/>
    </source>
</evidence>
<keyword evidence="9" id="KW-0249">Electron transport</keyword>
<dbReference type="NCBIfam" id="NF005749">
    <property type="entry name" value="PRK07573.1"/>
    <property type="match status" value="1"/>
</dbReference>
<comment type="cofactor">
    <cofactor evidence="1">
        <name>FAD</name>
        <dbReference type="ChEBI" id="CHEBI:57692"/>
    </cofactor>
</comment>
<evidence type="ECO:0000256" key="5">
    <source>
        <dbReference type="ARBA" id="ARBA00022448"/>
    </source>
</evidence>
<dbReference type="GO" id="GO:0033765">
    <property type="term" value="F:steroid dehydrogenase activity, acting on the CH-CH group of donors"/>
    <property type="evidence" value="ECO:0007669"/>
    <property type="project" value="UniProtKB-ARBA"/>
</dbReference>
<keyword evidence="5" id="KW-0813">Transport</keyword>
<dbReference type="Pfam" id="PF02910">
    <property type="entry name" value="Succ_DH_flav_C"/>
    <property type="match status" value="1"/>
</dbReference>
<dbReference type="EMBL" id="WMBB01000004">
    <property type="protein sequence ID" value="MTE13224.1"/>
    <property type="molecule type" value="Genomic_DNA"/>
</dbReference>
<dbReference type="RefSeq" id="WP_154787644.1">
    <property type="nucleotide sequence ID" value="NZ_WMBB01000004.1"/>
</dbReference>
<feature type="active site" description="Proton acceptor" evidence="13">
    <location>
        <position position="340"/>
    </location>
</feature>
<comment type="subcellular location">
    <subcellularLocation>
        <location evidence="2">Cell membrane</location>
        <topology evidence="2">Peripheral membrane protein</topology>
        <orientation evidence="2">Cytoplasmic side</orientation>
    </subcellularLocation>
</comment>
<dbReference type="InterPro" id="IPR037099">
    <property type="entry name" value="Fum_R/Succ_DH_flav-like_C_sf"/>
</dbReference>
<reference evidence="16 17" key="1">
    <citation type="submission" date="2019-11" db="EMBL/GenBank/DDBJ databases">
        <title>Nocardia sp. nov. CT2-14 isolated from soil.</title>
        <authorList>
            <person name="Kanchanasin P."/>
            <person name="Tanasupawat S."/>
            <person name="Yuki M."/>
            <person name="Kudo T."/>
        </authorList>
    </citation>
    <scope>NUCLEOTIDE SEQUENCE [LARGE SCALE GENOMIC DNA]</scope>
    <source>
        <strain evidence="16 17">CT2-14</strain>
    </source>
</reference>
<evidence type="ECO:0000256" key="9">
    <source>
        <dbReference type="ARBA" id="ARBA00022982"/>
    </source>
</evidence>
<evidence type="ECO:0000256" key="8">
    <source>
        <dbReference type="ARBA" id="ARBA00022827"/>
    </source>
</evidence>
<comment type="catalytic activity">
    <reaction evidence="12">
        <text>a quinone + succinate = fumarate + a quinol</text>
        <dbReference type="Rhea" id="RHEA:40523"/>
        <dbReference type="ChEBI" id="CHEBI:24646"/>
        <dbReference type="ChEBI" id="CHEBI:29806"/>
        <dbReference type="ChEBI" id="CHEBI:30031"/>
        <dbReference type="ChEBI" id="CHEBI:132124"/>
        <dbReference type="EC" id="1.3.5.1"/>
    </reaction>
</comment>
<keyword evidence="6" id="KW-1003">Cell membrane</keyword>
<evidence type="ECO:0000256" key="6">
    <source>
        <dbReference type="ARBA" id="ARBA00022475"/>
    </source>
</evidence>
<proteinExistence type="inferred from homology"/>
<evidence type="ECO:0000313" key="16">
    <source>
        <dbReference type="EMBL" id="MTE13224.1"/>
    </source>
</evidence>
<dbReference type="InterPro" id="IPR027477">
    <property type="entry name" value="Succ_DH/fumarate_Rdtase_cat_sf"/>
</dbReference>
<evidence type="ECO:0000256" key="1">
    <source>
        <dbReference type="ARBA" id="ARBA00001974"/>
    </source>
</evidence>
<keyword evidence="7" id="KW-0285">Flavoprotein</keyword>
<evidence type="ECO:0000256" key="2">
    <source>
        <dbReference type="ARBA" id="ARBA00004413"/>
    </source>
</evidence>
<dbReference type="SUPFAM" id="SSF46977">
    <property type="entry name" value="Succinate dehydrogenase/fumarate reductase flavoprotein C-terminal domain"/>
    <property type="match status" value="1"/>
</dbReference>
<gene>
    <name evidence="16" type="primary">sdhA</name>
    <name evidence="16" type="ORF">GLP40_10590</name>
</gene>
<evidence type="ECO:0000256" key="10">
    <source>
        <dbReference type="ARBA" id="ARBA00023002"/>
    </source>
</evidence>
<dbReference type="AlphaFoldDB" id="A0A6I3KYH2"/>
<dbReference type="GO" id="GO:0008177">
    <property type="term" value="F:succinate dehydrogenase (quinone) activity"/>
    <property type="evidence" value="ECO:0007669"/>
    <property type="project" value="UniProtKB-EC"/>
</dbReference>
<dbReference type="InterPro" id="IPR011280">
    <property type="entry name" value="Succ_DH/Fum_Rdt_flav_su"/>
</dbReference>
<dbReference type="EC" id="1.3.5.1" evidence="4"/>
<dbReference type="GO" id="GO:0050660">
    <property type="term" value="F:flavin adenine dinucleotide binding"/>
    <property type="evidence" value="ECO:0007669"/>
    <property type="project" value="TreeGrafter"/>
</dbReference>
<dbReference type="Gene3D" id="1.20.58.100">
    <property type="entry name" value="Fumarate reductase/succinate dehydrogenase flavoprotein-like, C-terminal domain"/>
    <property type="match status" value="1"/>
</dbReference>
<keyword evidence="10 16" id="KW-0560">Oxidoreductase</keyword>
<evidence type="ECO:0000259" key="15">
    <source>
        <dbReference type="Pfam" id="PF02910"/>
    </source>
</evidence>
<protein>
    <recommendedName>
        <fullName evidence="4">succinate dehydrogenase</fullName>
        <ecNumber evidence="4">1.3.5.1</ecNumber>
    </recommendedName>
</protein>
<evidence type="ECO:0000256" key="11">
    <source>
        <dbReference type="ARBA" id="ARBA00023136"/>
    </source>
</evidence>
<dbReference type="FunFam" id="3.90.700.10:FF:000006">
    <property type="entry name" value="Succinate dehydrogenase flavoprotein subunit"/>
    <property type="match status" value="1"/>
</dbReference>
<dbReference type="Gene3D" id="3.50.50.60">
    <property type="entry name" value="FAD/NAD(P)-binding domain"/>
    <property type="match status" value="1"/>
</dbReference>
<dbReference type="GO" id="GO:0005886">
    <property type="term" value="C:plasma membrane"/>
    <property type="evidence" value="ECO:0007669"/>
    <property type="project" value="UniProtKB-SubCell"/>
</dbReference>
<dbReference type="InterPro" id="IPR003953">
    <property type="entry name" value="FAD-dep_OxRdtase_2_FAD-bd"/>
</dbReference>
<dbReference type="GO" id="GO:0009061">
    <property type="term" value="P:anaerobic respiration"/>
    <property type="evidence" value="ECO:0007669"/>
    <property type="project" value="TreeGrafter"/>
</dbReference>
<dbReference type="Proteomes" id="UP000432464">
    <property type="component" value="Unassembled WGS sequence"/>
</dbReference>
<accession>A0A6I3KYH2</accession>
<dbReference type="Gene3D" id="3.90.700.10">
    <property type="entry name" value="Succinate dehydrogenase/fumarate reductase flavoprotein, catalytic domain"/>
    <property type="match status" value="1"/>
</dbReference>
<feature type="domain" description="FAD-dependent oxidoreductase 2 FAD-binding" evidence="14">
    <location>
        <begin position="46"/>
        <end position="451"/>
    </location>
</feature>
<organism evidence="16 17">
    <name type="scientific">Nocardia aurantiaca</name>
    <dbReference type="NCBI Taxonomy" id="2675850"/>
    <lineage>
        <taxon>Bacteria</taxon>
        <taxon>Bacillati</taxon>
        <taxon>Actinomycetota</taxon>
        <taxon>Actinomycetes</taxon>
        <taxon>Mycobacteriales</taxon>
        <taxon>Nocardiaceae</taxon>
        <taxon>Nocardia</taxon>
    </lineage>
</organism>
<dbReference type="FunFam" id="3.50.50.60:FF:000009">
    <property type="entry name" value="Succinate dehydrogenase flavoprotein subunit"/>
    <property type="match status" value="1"/>
</dbReference>
<sequence length="644" mass="70548">MNENLFSTGEPIADTAAPAGPIADRWTTRKFEAKLVNPANKRKKTVIIIGTGLAGGSAGAALGEQGYRVIQFCFQDSPRRAHSIAAQGGINAAKNYRNDGDSVHRLFYDTVKGGDYRSRESNVHRLAEISNAIIDQCVAQGVPFAREYGGLLDNRSFGGAQVSRTFYARGQTGQQLLLGAYQALLRQVDAGTVELHARHEMLDLIMVDGAARGVVVRNLITGALESYTADAVVLASGGYGNVYFLSTNAMGSNVTASWRAHKHGAYFANPCFTQIHPTCIPVSGEHQSKLTLMSESLRNDGRVWVPRNAGDHRRPADVPEHERDYYLERIYPAFGNLVPRDIASRAAKNVCDEGRGVGPGGLGVYLDFADAIRRLGTEAVKAKYGNLFTMYERITGENPYEMPMRIYPAVHYTMGGLWVDYDLQSTIPGLFVIGEANFSDHGANRLGASALMQGLADGYFVLPTTLGDYLARGPVGEVPAAAVEAAETRVTAMIAKLLSIRGDRTVDSFHRELGHIMWEYCGMERTEAGLRKALALIPALRAEFWERVTVPGSGDDLNQSLERAGRVADFLELAELMVIDALHRTESAGGHFRAESQTEDGEARRDDRNFSYVAAWEWNGGEPPTLHREALTYEYVQPSTRSYK</sequence>
<evidence type="ECO:0000256" key="3">
    <source>
        <dbReference type="ARBA" id="ARBA00008040"/>
    </source>
</evidence>
<comment type="similarity">
    <text evidence="3">Belongs to the FAD-dependent oxidoreductase 2 family. FRD/SDH subfamily.</text>
</comment>
<evidence type="ECO:0000259" key="14">
    <source>
        <dbReference type="Pfam" id="PF00890"/>
    </source>
</evidence>
<dbReference type="FunFam" id="1.20.58.100:FF:000003">
    <property type="entry name" value="Succinate dehydrogenase flavoprotein subunit"/>
    <property type="match status" value="1"/>
</dbReference>
<keyword evidence="11" id="KW-0472">Membrane</keyword>
<evidence type="ECO:0000256" key="7">
    <source>
        <dbReference type="ARBA" id="ARBA00022630"/>
    </source>
</evidence>
<dbReference type="SUPFAM" id="SSF51905">
    <property type="entry name" value="FAD/NAD(P)-binding domain"/>
    <property type="match status" value="1"/>
</dbReference>
<dbReference type="NCBIfam" id="TIGR01811">
    <property type="entry name" value="sdhA_Bsu"/>
    <property type="match status" value="1"/>
</dbReference>
<evidence type="ECO:0000256" key="13">
    <source>
        <dbReference type="PIRSR" id="PIRSR630664-50"/>
    </source>
</evidence>